<protein>
    <submittedName>
        <fullName evidence="1">PcfJ domain-containing protein</fullName>
    </submittedName>
</protein>
<evidence type="ECO:0000313" key="1">
    <source>
        <dbReference type="EMBL" id="HIR46717.1"/>
    </source>
</evidence>
<reference evidence="1" key="2">
    <citation type="journal article" date="2021" name="PeerJ">
        <title>Extensive microbial diversity within the chicken gut microbiome revealed by metagenomics and culture.</title>
        <authorList>
            <person name="Gilroy R."/>
            <person name="Ravi A."/>
            <person name="Getino M."/>
            <person name="Pursley I."/>
            <person name="Horton D.L."/>
            <person name="Alikhan N.F."/>
            <person name="Baker D."/>
            <person name="Gharbi K."/>
            <person name="Hall N."/>
            <person name="Watson M."/>
            <person name="Adriaenssens E.M."/>
            <person name="Foster-Nyarko E."/>
            <person name="Jarju S."/>
            <person name="Secka A."/>
            <person name="Antonio M."/>
            <person name="Oren A."/>
            <person name="Chaudhuri R.R."/>
            <person name="La Ragione R."/>
            <person name="Hildebrand F."/>
            <person name="Pallen M.J."/>
        </authorList>
    </citation>
    <scope>NUCLEOTIDE SEQUENCE</scope>
    <source>
        <strain evidence="1">ChiSxjej1B13-7958</strain>
    </source>
</reference>
<evidence type="ECO:0000313" key="2">
    <source>
        <dbReference type="Proteomes" id="UP000824242"/>
    </source>
</evidence>
<name>A0A9D1AM94_9FIRM</name>
<organism evidence="1 2">
    <name type="scientific">Candidatus Caccousia avicola</name>
    <dbReference type="NCBI Taxonomy" id="2840721"/>
    <lineage>
        <taxon>Bacteria</taxon>
        <taxon>Bacillati</taxon>
        <taxon>Bacillota</taxon>
        <taxon>Clostridia</taxon>
        <taxon>Eubacteriales</taxon>
        <taxon>Oscillospiraceae</taxon>
        <taxon>Oscillospiraceae incertae sedis</taxon>
        <taxon>Candidatus Caccousia</taxon>
    </lineage>
</organism>
<proteinExistence type="predicted"/>
<gene>
    <name evidence="1" type="ORF">IAB89_03515</name>
</gene>
<dbReference type="Proteomes" id="UP000824242">
    <property type="component" value="Unassembled WGS sequence"/>
</dbReference>
<dbReference type="Pfam" id="PF14284">
    <property type="entry name" value="PcfJ"/>
    <property type="match status" value="1"/>
</dbReference>
<accession>A0A9D1AM94</accession>
<dbReference type="InterPro" id="IPR025586">
    <property type="entry name" value="PcfJ"/>
</dbReference>
<sequence length="158" mass="18486">MNTTAKNTSSVYPEVPRIFWKESRFLDHCIQRGTRYFERIATRESYILFLRQKAEPNTPWYTLEVEPGGTIRQKRSYNNEQYADLEDAKLFLAEWQQVIQQRMSVAEIGFAEKSRAARMREFDELKEKGSVIRTGSHAGQLLVDELMRDLMEVEQSAG</sequence>
<reference evidence="1" key="1">
    <citation type="submission" date="2020-10" db="EMBL/GenBank/DDBJ databases">
        <authorList>
            <person name="Gilroy R."/>
        </authorList>
    </citation>
    <scope>NUCLEOTIDE SEQUENCE</scope>
    <source>
        <strain evidence="1">ChiSxjej1B13-7958</strain>
    </source>
</reference>
<dbReference type="EMBL" id="DVGZ01000035">
    <property type="protein sequence ID" value="HIR46717.1"/>
    <property type="molecule type" value="Genomic_DNA"/>
</dbReference>
<dbReference type="AlphaFoldDB" id="A0A9D1AM94"/>
<comment type="caution">
    <text evidence="1">The sequence shown here is derived from an EMBL/GenBank/DDBJ whole genome shotgun (WGS) entry which is preliminary data.</text>
</comment>